<dbReference type="PANTHER" id="PTHR13710:SF105">
    <property type="entry name" value="ATP-DEPENDENT DNA HELICASE Q1"/>
    <property type="match status" value="1"/>
</dbReference>
<dbReference type="OrthoDB" id="10261556at2759"/>
<keyword evidence="8" id="KW-1185">Reference proteome</keyword>
<dbReference type="GO" id="GO:0005694">
    <property type="term" value="C:chromosome"/>
    <property type="evidence" value="ECO:0007669"/>
    <property type="project" value="TreeGrafter"/>
</dbReference>
<dbReference type="InterPro" id="IPR036388">
    <property type="entry name" value="WH-like_DNA-bd_sf"/>
</dbReference>
<dbReference type="GO" id="GO:0043138">
    <property type="term" value="F:3'-5' DNA helicase activity"/>
    <property type="evidence" value="ECO:0007669"/>
    <property type="project" value="UniProtKB-EC"/>
</dbReference>
<dbReference type="InterPro" id="IPR027417">
    <property type="entry name" value="P-loop_NTPase"/>
</dbReference>
<dbReference type="Pfam" id="PF00271">
    <property type="entry name" value="Helicase_C"/>
    <property type="match status" value="1"/>
</dbReference>
<keyword evidence="2" id="KW-0238">DNA-binding</keyword>
<dbReference type="GO" id="GO:0003677">
    <property type="term" value="F:DNA binding"/>
    <property type="evidence" value="ECO:0007669"/>
    <property type="project" value="UniProtKB-KW"/>
</dbReference>
<name>A0A9N9N4Y5_9GLOM</name>
<dbReference type="EC" id="5.6.2.4" evidence="5"/>
<dbReference type="Gene3D" id="3.40.50.300">
    <property type="entry name" value="P-loop containing nucleotide triphosphate hydrolases"/>
    <property type="match status" value="1"/>
</dbReference>
<proteinExistence type="inferred from homology"/>
<dbReference type="AlphaFoldDB" id="A0A9N9N4Y5"/>
<evidence type="ECO:0000256" key="1">
    <source>
        <dbReference type="ARBA" id="ARBA00005446"/>
    </source>
</evidence>
<dbReference type="GO" id="GO:0005737">
    <property type="term" value="C:cytoplasm"/>
    <property type="evidence" value="ECO:0007669"/>
    <property type="project" value="TreeGrafter"/>
</dbReference>
<evidence type="ECO:0000256" key="3">
    <source>
        <dbReference type="ARBA" id="ARBA00023235"/>
    </source>
</evidence>
<evidence type="ECO:0000313" key="7">
    <source>
        <dbReference type="EMBL" id="CAG8702416.1"/>
    </source>
</evidence>
<feature type="non-terminal residue" evidence="7">
    <location>
        <position position="286"/>
    </location>
</feature>
<dbReference type="PANTHER" id="PTHR13710">
    <property type="entry name" value="DNA HELICASE RECQ FAMILY MEMBER"/>
    <property type="match status" value="1"/>
</dbReference>
<dbReference type="SUPFAM" id="SSF52540">
    <property type="entry name" value="P-loop containing nucleoside triphosphate hydrolases"/>
    <property type="match status" value="1"/>
</dbReference>
<evidence type="ECO:0000256" key="2">
    <source>
        <dbReference type="ARBA" id="ARBA00023125"/>
    </source>
</evidence>
<dbReference type="GO" id="GO:0009378">
    <property type="term" value="F:four-way junction helicase activity"/>
    <property type="evidence" value="ECO:0007669"/>
    <property type="project" value="TreeGrafter"/>
</dbReference>
<keyword evidence="3" id="KW-0413">Isomerase</keyword>
<evidence type="ECO:0000259" key="6">
    <source>
        <dbReference type="PROSITE" id="PS51194"/>
    </source>
</evidence>
<dbReference type="InterPro" id="IPR001650">
    <property type="entry name" value="Helicase_C-like"/>
</dbReference>
<dbReference type="PROSITE" id="PS51194">
    <property type="entry name" value="HELICASE_CTER"/>
    <property type="match status" value="1"/>
</dbReference>
<evidence type="ECO:0000313" key="8">
    <source>
        <dbReference type="Proteomes" id="UP000789396"/>
    </source>
</evidence>
<sequence length="286" mass="32699">QKTTLNLWNNQKIKYIVATNAFGMGVHALHVRTIIHTTFPLSPTNFVQEVGRAGRDGQSAESLVLYACADIRELLMIVDTKPDSLEMLAVRRRREHLDRSKKKIFAMAYTFEESYQCQDPEISECGACDNCIRHITDNIIWCDISIDLLRILDTVDKLLRFTNDLETQLVTFGRNDIVDVFIKANNKNTREKNLTSLWTNESDDMNNDTVNILIQTKSMCLHAIDRLCLEGILAQKVIIKPMWPGSLALVYTSNISEIAPNARQKIGKKLWLEAFKPSKKRTDIKQ</sequence>
<comment type="catalytic activity">
    <reaction evidence="4">
        <text>Couples ATP hydrolysis with the unwinding of duplex DNA by translocating in the 3'-5' direction.</text>
        <dbReference type="EC" id="5.6.2.4"/>
    </reaction>
</comment>
<protein>
    <recommendedName>
        <fullName evidence="5">DNA 3'-5' helicase</fullName>
        <ecNumber evidence="5">5.6.2.4</ecNumber>
    </recommendedName>
</protein>
<organism evidence="7 8">
    <name type="scientific">Racocetra fulgida</name>
    <dbReference type="NCBI Taxonomy" id="60492"/>
    <lineage>
        <taxon>Eukaryota</taxon>
        <taxon>Fungi</taxon>
        <taxon>Fungi incertae sedis</taxon>
        <taxon>Mucoromycota</taxon>
        <taxon>Glomeromycotina</taxon>
        <taxon>Glomeromycetes</taxon>
        <taxon>Diversisporales</taxon>
        <taxon>Gigasporaceae</taxon>
        <taxon>Racocetra</taxon>
    </lineage>
</organism>
<gene>
    <name evidence="7" type="ORF">RFULGI_LOCUS10464</name>
</gene>
<comment type="caution">
    <text evidence="7">The sequence shown here is derived from an EMBL/GenBank/DDBJ whole genome shotgun (WGS) entry which is preliminary data.</text>
</comment>
<evidence type="ECO:0000256" key="4">
    <source>
        <dbReference type="ARBA" id="ARBA00034617"/>
    </source>
</evidence>
<reference evidence="7" key="1">
    <citation type="submission" date="2021-06" db="EMBL/GenBank/DDBJ databases">
        <authorList>
            <person name="Kallberg Y."/>
            <person name="Tangrot J."/>
            <person name="Rosling A."/>
        </authorList>
    </citation>
    <scope>NUCLEOTIDE SEQUENCE</scope>
    <source>
        <strain evidence="7">IN212</strain>
    </source>
</reference>
<dbReference type="GO" id="GO:0006310">
    <property type="term" value="P:DNA recombination"/>
    <property type="evidence" value="ECO:0007669"/>
    <property type="project" value="TreeGrafter"/>
</dbReference>
<dbReference type="Gene3D" id="1.10.10.10">
    <property type="entry name" value="Winged helix-like DNA-binding domain superfamily/Winged helix DNA-binding domain"/>
    <property type="match status" value="1"/>
</dbReference>
<comment type="similarity">
    <text evidence="1">Belongs to the helicase family. RecQ subfamily.</text>
</comment>
<dbReference type="Proteomes" id="UP000789396">
    <property type="component" value="Unassembled WGS sequence"/>
</dbReference>
<feature type="domain" description="Helicase C-terminal" evidence="6">
    <location>
        <begin position="1"/>
        <end position="105"/>
    </location>
</feature>
<accession>A0A9N9N4Y5</accession>
<evidence type="ECO:0000256" key="5">
    <source>
        <dbReference type="ARBA" id="ARBA00034808"/>
    </source>
</evidence>
<dbReference type="GO" id="GO:0006281">
    <property type="term" value="P:DNA repair"/>
    <property type="evidence" value="ECO:0007669"/>
    <property type="project" value="TreeGrafter"/>
</dbReference>
<dbReference type="EMBL" id="CAJVPZ010020738">
    <property type="protein sequence ID" value="CAG8702416.1"/>
    <property type="molecule type" value="Genomic_DNA"/>
</dbReference>